<dbReference type="PANTHER" id="PTHR21091:SF169">
    <property type="entry name" value="UROPORPHYRINOGEN DECARBOXYLASE"/>
    <property type="match status" value="1"/>
</dbReference>
<dbReference type="EC" id="4.1.1.37" evidence="3 8"/>
<evidence type="ECO:0000256" key="5">
    <source>
        <dbReference type="ARBA" id="ARBA00022793"/>
    </source>
</evidence>
<proteinExistence type="inferred from homology"/>
<evidence type="ECO:0000256" key="7">
    <source>
        <dbReference type="ARBA" id="ARBA00023244"/>
    </source>
</evidence>
<dbReference type="GO" id="GO:0019353">
    <property type="term" value="P:protoporphyrinogen IX biosynthetic process from glutamate"/>
    <property type="evidence" value="ECO:0007669"/>
    <property type="project" value="TreeGrafter"/>
</dbReference>
<feature type="domain" description="Uroporphyrinogen decarboxylase (URO-D)" evidence="11">
    <location>
        <begin position="23"/>
        <end position="32"/>
    </location>
</feature>
<comment type="function">
    <text evidence="8">Catalyzes the decarboxylation of four acetate groups of uroporphyrinogen-III to yield coproporphyrinogen-III.</text>
</comment>
<dbReference type="UniPathway" id="UPA00251">
    <property type="reaction ID" value="UER00321"/>
</dbReference>
<comment type="caution">
    <text evidence="13">The sequence shown here is derived from an EMBL/GenBank/DDBJ whole genome shotgun (WGS) entry which is preliminary data.</text>
</comment>
<dbReference type="InterPro" id="IPR038071">
    <property type="entry name" value="UROD/MetE-like_sf"/>
</dbReference>
<keyword evidence="14" id="KW-1185">Reference proteome</keyword>
<dbReference type="Proteomes" id="UP000468531">
    <property type="component" value="Unassembled WGS sequence"/>
</dbReference>
<evidence type="ECO:0000256" key="1">
    <source>
        <dbReference type="ARBA" id="ARBA00004804"/>
    </source>
</evidence>
<keyword evidence="5 8" id="KW-0210">Decarboxylase</keyword>
<evidence type="ECO:0000313" key="14">
    <source>
        <dbReference type="Proteomes" id="UP000468531"/>
    </source>
</evidence>
<organism evidence="13 14">
    <name type="scientific">Bradyrhizobium uaiense</name>
    <dbReference type="NCBI Taxonomy" id="2594946"/>
    <lineage>
        <taxon>Bacteria</taxon>
        <taxon>Pseudomonadati</taxon>
        <taxon>Pseudomonadota</taxon>
        <taxon>Alphaproteobacteria</taxon>
        <taxon>Hyphomicrobiales</taxon>
        <taxon>Nitrobacteraceae</taxon>
        <taxon>Bradyrhizobium</taxon>
    </lineage>
</organism>
<comment type="similarity">
    <text evidence="2 8 10">Belongs to the uroporphyrinogen decarboxylase family.</text>
</comment>
<feature type="domain" description="Uroporphyrinogen decarboxylase (URO-D)" evidence="12">
    <location>
        <begin position="142"/>
        <end position="158"/>
    </location>
</feature>
<feature type="binding site" evidence="8">
    <location>
        <position position="154"/>
    </location>
    <ligand>
        <name>substrate</name>
    </ligand>
</feature>
<feature type="binding site" evidence="8">
    <location>
        <position position="209"/>
    </location>
    <ligand>
        <name>substrate</name>
    </ligand>
</feature>
<dbReference type="EMBL" id="VKHP01000208">
    <property type="protein sequence ID" value="NEV00978.1"/>
    <property type="molecule type" value="Genomic_DNA"/>
</dbReference>
<dbReference type="NCBIfam" id="TIGR01464">
    <property type="entry name" value="hemE"/>
    <property type="match status" value="1"/>
</dbReference>
<keyword evidence="7 8" id="KW-0627">Porphyrin biosynthesis</keyword>
<sequence length="348" mass="38361">MPQDPIKKPLIDVLSGHRQAVPPLWMMRQAGRYLPEYRELRAKAGGFLDLCFTPEFATEITLQPIRRFNFDAAIIFSDILVIPYALGRSVRFEAGEGPRLDPLATPGEIATLATEANFDQLEPVFEALRRVRRELAPEIALIGFCGAPWTVATYMVAGQGTPDQAPARMLAYRHPDAFAGIIDVLVENSIHYLVGQLKAGADCLQIFDTWAGVLPPREFARWSIEPTRRIVAGVRKQVPGARIIGFPRGAAGMLPTYVEQTGVDAVSIDWTTEPSMVRERVQSRVTVQGNLDPLALIAGGATLDRAVDDVLENFGKGRLIFNLGHGILQETPIAHVEQMVARVRAYRG</sequence>
<feature type="binding site" evidence="8">
    <location>
        <begin position="28"/>
        <end position="32"/>
    </location>
    <ligand>
        <name>substrate</name>
    </ligand>
</feature>
<comment type="subcellular location">
    <subcellularLocation>
        <location evidence="8">Cytoplasm</location>
    </subcellularLocation>
</comment>
<dbReference type="InterPro" id="IPR006361">
    <property type="entry name" value="Uroporphyrinogen_deCO2ase_HemE"/>
</dbReference>
<dbReference type="InterPro" id="IPR000257">
    <property type="entry name" value="Uroporphyrinogen_deCOase"/>
</dbReference>
<keyword evidence="4 8" id="KW-0963">Cytoplasm</keyword>
<evidence type="ECO:0000256" key="9">
    <source>
        <dbReference type="RuleBase" id="RU000554"/>
    </source>
</evidence>
<reference evidence="13 14" key="1">
    <citation type="journal article" date="2020" name="Arch. Microbiol.">
        <title>Bradyrhizobium uaiense sp. nov., a new highly efficient cowpea symbiont.</title>
        <authorList>
            <person name="Cabral Michel D."/>
            <person name="Azarias Guimaraes A."/>
            <person name="Martins da Costa E."/>
            <person name="Soares de Carvalho T."/>
            <person name="Balsanelli E."/>
            <person name="Willems A."/>
            <person name="Maltempi de Souza E."/>
            <person name="de Souza Moreira F.M."/>
        </authorList>
    </citation>
    <scope>NUCLEOTIDE SEQUENCE [LARGE SCALE GENOMIC DNA]</scope>
    <source>
        <strain evidence="13 14">UFLA 03-164</strain>
    </source>
</reference>
<accession>A0A6P1BR38</accession>
<evidence type="ECO:0000256" key="4">
    <source>
        <dbReference type="ARBA" id="ARBA00022490"/>
    </source>
</evidence>
<evidence type="ECO:0000256" key="6">
    <source>
        <dbReference type="ARBA" id="ARBA00023239"/>
    </source>
</evidence>
<keyword evidence="6 8" id="KW-0456">Lyase</keyword>
<comment type="pathway">
    <text evidence="1 8 9">Porphyrin-containing compound metabolism; protoporphyrin-IX biosynthesis; coproporphyrinogen-III from 5-aminolevulinate: step 4/4.</text>
</comment>
<evidence type="ECO:0000259" key="11">
    <source>
        <dbReference type="PROSITE" id="PS00906"/>
    </source>
</evidence>
<dbReference type="FunFam" id="3.20.20.210:FF:000007">
    <property type="entry name" value="Uroporphyrinogen decarboxylase"/>
    <property type="match status" value="1"/>
</dbReference>
<dbReference type="GO" id="GO:0004853">
    <property type="term" value="F:uroporphyrinogen decarboxylase activity"/>
    <property type="evidence" value="ECO:0007669"/>
    <property type="project" value="UniProtKB-UniRule"/>
</dbReference>
<dbReference type="AlphaFoldDB" id="A0A6P1BR38"/>
<feature type="binding site" evidence="8">
    <location>
        <position position="78"/>
    </location>
    <ligand>
        <name>substrate</name>
    </ligand>
</feature>
<comment type="catalytic activity">
    <reaction evidence="8 9">
        <text>uroporphyrinogen III + 4 H(+) = coproporphyrinogen III + 4 CO2</text>
        <dbReference type="Rhea" id="RHEA:19865"/>
        <dbReference type="ChEBI" id="CHEBI:15378"/>
        <dbReference type="ChEBI" id="CHEBI:16526"/>
        <dbReference type="ChEBI" id="CHEBI:57308"/>
        <dbReference type="ChEBI" id="CHEBI:57309"/>
        <dbReference type="EC" id="4.1.1.37"/>
    </reaction>
</comment>
<name>A0A6P1BR38_9BRAD</name>
<evidence type="ECO:0000256" key="10">
    <source>
        <dbReference type="RuleBase" id="RU004169"/>
    </source>
</evidence>
<dbReference type="Gene3D" id="3.20.20.210">
    <property type="match status" value="1"/>
</dbReference>
<evidence type="ECO:0000256" key="8">
    <source>
        <dbReference type="HAMAP-Rule" id="MF_00218"/>
    </source>
</evidence>
<feature type="binding site" evidence="8">
    <location>
        <position position="325"/>
    </location>
    <ligand>
        <name>substrate</name>
    </ligand>
</feature>
<dbReference type="PROSITE" id="PS00907">
    <property type="entry name" value="UROD_2"/>
    <property type="match status" value="1"/>
</dbReference>
<dbReference type="SUPFAM" id="SSF51726">
    <property type="entry name" value="UROD/MetE-like"/>
    <property type="match status" value="1"/>
</dbReference>
<dbReference type="PROSITE" id="PS00906">
    <property type="entry name" value="UROD_1"/>
    <property type="match status" value="1"/>
</dbReference>
<protein>
    <recommendedName>
        <fullName evidence="3 8">Uroporphyrinogen decarboxylase</fullName>
        <shortName evidence="8">UPD</shortName>
        <shortName evidence="8">URO-D</shortName>
        <ecNumber evidence="3 8">4.1.1.37</ecNumber>
    </recommendedName>
</protein>
<comment type="caution">
    <text evidence="8">Lacks conserved residue(s) required for the propagation of feature annotation.</text>
</comment>
<dbReference type="GO" id="GO:0005829">
    <property type="term" value="C:cytosol"/>
    <property type="evidence" value="ECO:0007669"/>
    <property type="project" value="TreeGrafter"/>
</dbReference>
<feature type="site" description="Transition state stabilizer" evidence="8">
    <location>
        <position position="78"/>
    </location>
</feature>
<dbReference type="HAMAP" id="MF_00218">
    <property type="entry name" value="URO_D"/>
    <property type="match status" value="1"/>
</dbReference>
<dbReference type="RefSeq" id="WP_163160516.1">
    <property type="nucleotide sequence ID" value="NZ_VKHP01000208.1"/>
</dbReference>
<evidence type="ECO:0000256" key="2">
    <source>
        <dbReference type="ARBA" id="ARBA00009935"/>
    </source>
</evidence>
<dbReference type="CDD" id="cd00717">
    <property type="entry name" value="URO-D"/>
    <property type="match status" value="1"/>
</dbReference>
<evidence type="ECO:0000259" key="12">
    <source>
        <dbReference type="PROSITE" id="PS00907"/>
    </source>
</evidence>
<dbReference type="Pfam" id="PF01208">
    <property type="entry name" value="URO-D"/>
    <property type="match status" value="1"/>
</dbReference>
<evidence type="ECO:0000256" key="3">
    <source>
        <dbReference type="ARBA" id="ARBA00012288"/>
    </source>
</evidence>
<dbReference type="PANTHER" id="PTHR21091">
    <property type="entry name" value="METHYLTETRAHYDROFOLATE:HOMOCYSTEINE METHYLTRANSFERASE RELATED"/>
    <property type="match status" value="1"/>
</dbReference>
<comment type="subunit">
    <text evidence="8">Homodimer.</text>
</comment>
<gene>
    <name evidence="8" type="primary">hemE</name>
    <name evidence="13" type="ORF">FNJ47_35575</name>
</gene>
<evidence type="ECO:0000313" key="13">
    <source>
        <dbReference type="EMBL" id="NEV00978.1"/>
    </source>
</evidence>